<dbReference type="SUPFAM" id="SSF55729">
    <property type="entry name" value="Acyl-CoA N-acyltransferases (Nat)"/>
    <property type="match status" value="2"/>
</dbReference>
<organism evidence="4 5">
    <name type="scientific">Nonomuraea longicatena</name>
    <dbReference type="NCBI Taxonomy" id="83682"/>
    <lineage>
        <taxon>Bacteria</taxon>
        <taxon>Bacillati</taxon>
        <taxon>Actinomycetota</taxon>
        <taxon>Actinomycetes</taxon>
        <taxon>Streptosporangiales</taxon>
        <taxon>Streptosporangiaceae</taxon>
        <taxon>Nonomuraea</taxon>
    </lineage>
</organism>
<comment type="caution">
    <text evidence="4">The sequence shown here is derived from an EMBL/GenBank/DDBJ whole genome shotgun (WGS) entry which is preliminary data.</text>
</comment>
<protein>
    <submittedName>
        <fullName evidence="4">GNAT family N-acetyltransferase</fullName>
    </submittedName>
</protein>
<proteinExistence type="predicted"/>
<evidence type="ECO:0000313" key="4">
    <source>
        <dbReference type="EMBL" id="GAA0929408.1"/>
    </source>
</evidence>
<keyword evidence="1" id="KW-0808">Transferase</keyword>
<reference evidence="4 5" key="1">
    <citation type="journal article" date="2019" name="Int. J. Syst. Evol. Microbiol.">
        <title>The Global Catalogue of Microorganisms (GCM) 10K type strain sequencing project: providing services to taxonomists for standard genome sequencing and annotation.</title>
        <authorList>
            <consortium name="The Broad Institute Genomics Platform"/>
            <consortium name="The Broad Institute Genome Sequencing Center for Infectious Disease"/>
            <person name="Wu L."/>
            <person name="Ma J."/>
        </authorList>
    </citation>
    <scope>NUCLEOTIDE SEQUENCE [LARGE SCALE GENOMIC DNA]</scope>
    <source>
        <strain evidence="4 5">JCM 11136</strain>
    </source>
</reference>
<evidence type="ECO:0000256" key="1">
    <source>
        <dbReference type="ARBA" id="ARBA00022679"/>
    </source>
</evidence>
<dbReference type="InterPro" id="IPR000182">
    <property type="entry name" value="GNAT_dom"/>
</dbReference>
<accession>A0ABN1PK36</accession>
<dbReference type="CDD" id="cd04301">
    <property type="entry name" value="NAT_SF"/>
    <property type="match status" value="1"/>
</dbReference>
<dbReference type="Pfam" id="PF13508">
    <property type="entry name" value="Acetyltransf_7"/>
    <property type="match status" value="1"/>
</dbReference>
<dbReference type="InterPro" id="IPR016181">
    <property type="entry name" value="Acyl_CoA_acyltransferase"/>
</dbReference>
<evidence type="ECO:0000313" key="5">
    <source>
        <dbReference type="Proteomes" id="UP001501578"/>
    </source>
</evidence>
<dbReference type="RefSeq" id="WP_343950765.1">
    <property type="nucleotide sequence ID" value="NZ_BAAAHQ010000015.1"/>
</dbReference>
<dbReference type="PANTHER" id="PTHR43877">
    <property type="entry name" value="AMINOALKYLPHOSPHONATE N-ACETYLTRANSFERASE-RELATED-RELATED"/>
    <property type="match status" value="1"/>
</dbReference>
<dbReference type="Proteomes" id="UP001501578">
    <property type="component" value="Unassembled WGS sequence"/>
</dbReference>
<keyword evidence="5" id="KW-1185">Reference proteome</keyword>
<evidence type="ECO:0000259" key="3">
    <source>
        <dbReference type="PROSITE" id="PS51186"/>
    </source>
</evidence>
<evidence type="ECO:0000256" key="2">
    <source>
        <dbReference type="ARBA" id="ARBA00023315"/>
    </source>
</evidence>
<feature type="domain" description="N-acetyltransferase" evidence="3">
    <location>
        <begin position="1"/>
        <end position="147"/>
    </location>
</feature>
<dbReference type="EMBL" id="BAAAHQ010000015">
    <property type="protein sequence ID" value="GAA0929408.1"/>
    <property type="molecule type" value="Genomic_DNA"/>
</dbReference>
<sequence length="321" mass="35672">MDIRRLDDLPPDYLDAYTAAVADRPGPPVFRADVEWQLRNGPTGATSEIWAALDGDAVLGGFALFFSHLDNPRKAYVYELFVHPAHRRRGIGGALFTRARAAVRAAGRSLVVGESPASGGSRAFVEAMGCEIVLPEARRTLDLRTLDWDAVRAAAPAHDGYRLERFASPAPEELLPDLVLLMNGMNDAPRGGDLEEEHYDLDRVREIEQVVSRRGWDTLGVLARRESDDAVAGLTRLGVRADGADTWAYQADTVVLPGHRGHRLGLALKLDNLWSLRERVPHAEQVITWNATSNRHMLAINEAMGFRLLDEWETWQVSLQR</sequence>
<gene>
    <name evidence="4" type="ORF">GCM10009560_33240</name>
</gene>
<dbReference type="PROSITE" id="PS51186">
    <property type="entry name" value="GNAT"/>
    <property type="match status" value="1"/>
</dbReference>
<keyword evidence="2" id="KW-0012">Acyltransferase</keyword>
<dbReference type="InterPro" id="IPR050832">
    <property type="entry name" value="Bact_Acetyltransf"/>
</dbReference>
<name>A0ABN1PK36_9ACTN</name>
<dbReference type="Gene3D" id="3.40.630.30">
    <property type="match status" value="1"/>
</dbReference>